<proteinExistence type="predicted"/>
<protein>
    <submittedName>
        <fullName evidence="2">Uncharacterized protein</fullName>
    </submittedName>
</protein>
<accession>A0ABS4ADF1</accession>
<gene>
    <name evidence="2" type="ORF">J8J14_09595</name>
</gene>
<comment type="caution">
    <text evidence="2">The sequence shown here is derived from an EMBL/GenBank/DDBJ whole genome shotgun (WGS) entry which is preliminary data.</text>
</comment>
<dbReference type="EMBL" id="JAGIZB010000007">
    <property type="protein sequence ID" value="MBP0445033.1"/>
    <property type="molecule type" value="Genomic_DNA"/>
</dbReference>
<organism evidence="2 3">
    <name type="scientific">Pararoseomonas baculiformis</name>
    <dbReference type="NCBI Taxonomy" id="2820812"/>
    <lineage>
        <taxon>Bacteria</taxon>
        <taxon>Pseudomonadati</taxon>
        <taxon>Pseudomonadota</taxon>
        <taxon>Alphaproteobacteria</taxon>
        <taxon>Acetobacterales</taxon>
        <taxon>Acetobacteraceae</taxon>
        <taxon>Pararoseomonas</taxon>
    </lineage>
</organism>
<name>A0ABS4ADF1_9PROT</name>
<dbReference type="RefSeq" id="WP_209379275.1">
    <property type="nucleotide sequence ID" value="NZ_JAGIZB010000007.1"/>
</dbReference>
<evidence type="ECO:0000256" key="1">
    <source>
        <dbReference type="SAM" id="MobiDB-lite"/>
    </source>
</evidence>
<dbReference type="Proteomes" id="UP000681594">
    <property type="component" value="Unassembled WGS sequence"/>
</dbReference>
<evidence type="ECO:0000313" key="2">
    <source>
        <dbReference type="EMBL" id="MBP0445033.1"/>
    </source>
</evidence>
<reference evidence="2 3" key="1">
    <citation type="submission" date="2021-03" db="EMBL/GenBank/DDBJ databases">
        <authorList>
            <person name="So Y."/>
        </authorList>
    </citation>
    <scope>NUCLEOTIDE SEQUENCE [LARGE SCALE GENOMIC DNA]</scope>
    <source>
        <strain evidence="2 3">SSH11</strain>
    </source>
</reference>
<sequence>MDFEDSRSQTRACGGDHKADCRACEAKQDSRSSCVIDQRTESKSKVDGAPGEPAQKGAADHGYPETRSGYRDDDAHIEIVPISR</sequence>
<evidence type="ECO:0000313" key="3">
    <source>
        <dbReference type="Proteomes" id="UP000681594"/>
    </source>
</evidence>
<feature type="compositionally biased region" description="Basic and acidic residues" evidence="1">
    <location>
        <begin position="58"/>
        <end position="77"/>
    </location>
</feature>
<feature type="region of interest" description="Disordered" evidence="1">
    <location>
        <begin position="27"/>
        <end position="84"/>
    </location>
</feature>
<keyword evidence="3" id="KW-1185">Reference proteome</keyword>